<dbReference type="EMBL" id="JACEZT010000001">
    <property type="protein sequence ID" value="MBA5635603.1"/>
    <property type="molecule type" value="Genomic_DNA"/>
</dbReference>
<dbReference type="AlphaFoldDB" id="A0A7W2EN80"/>
<keyword evidence="4" id="KW-1185">Reference proteome</keyword>
<evidence type="ECO:0000256" key="1">
    <source>
        <dbReference type="SAM" id="MobiDB-lite"/>
    </source>
</evidence>
<gene>
    <name evidence="3" type="ORF">H3H37_00800</name>
</gene>
<dbReference type="RefSeq" id="WP_182159106.1">
    <property type="nucleotide sequence ID" value="NZ_JACEZT010000001.1"/>
</dbReference>
<evidence type="ECO:0000313" key="4">
    <source>
        <dbReference type="Proteomes" id="UP000534388"/>
    </source>
</evidence>
<comment type="caution">
    <text evidence="3">The sequence shown here is derived from an EMBL/GenBank/DDBJ whole genome shotgun (WGS) entry which is preliminary data.</text>
</comment>
<name>A0A7W2EN80_9BURK</name>
<evidence type="ECO:0000256" key="2">
    <source>
        <dbReference type="SAM" id="Phobius"/>
    </source>
</evidence>
<keyword evidence="2" id="KW-1133">Transmembrane helix</keyword>
<sequence length="436" mass="45123">MRTLIGNVTMARMRLSLVAPWHALLVALLLALLGSVPTGASAHADGRANIRVVHFTYDAAGMTAYFRLSLPLLAHGPDGSPAPYVSARSESGRVFYYVSDTALDTATAMASATLAAGHAVTLQGKAVAPQLLSASIHVKGAVPPFSSADQARLATRASSSPSGPPPQGGTDIDLSNMLLDAAVFYPAVRPDEPFSFSSALQAGTLSDAPIHTILLSHHAGTTTQYSHSGTLDAAITVNPPVLQAFLQFVRAGAAHILEGYDHLLLVVCLVAGDLRLRAIALKISAFSAGHALSIVAGFHGWLPQASWSEPVIELLIALSVLGAALLLVRQRPASHPVLLTGVVGLVHGCGLAIGLRAILSDSGPNITTSLLSFNVGVELGQLMVGIGVWLLLHVAQLAPKPGPGPIRLGVALGAAAIALYWVVDRAQPVWSALQAV</sequence>
<dbReference type="Pfam" id="PF13795">
    <property type="entry name" value="HupE_UreJ_2"/>
    <property type="match status" value="1"/>
</dbReference>
<dbReference type="InterPro" id="IPR032809">
    <property type="entry name" value="Put_HupE_UreJ"/>
</dbReference>
<keyword evidence="2" id="KW-0472">Membrane</keyword>
<feature type="region of interest" description="Disordered" evidence="1">
    <location>
        <begin position="150"/>
        <end position="171"/>
    </location>
</feature>
<proteinExistence type="predicted"/>
<feature type="transmembrane region" description="Helical" evidence="2">
    <location>
        <begin position="371"/>
        <end position="392"/>
    </location>
</feature>
<feature type="transmembrane region" description="Helical" evidence="2">
    <location>
        <begin position="279"/>
        <end position="299"/>
    </location>
</feature>
<keyword evidence="2" id="KW-0812">Transmembrane</keyword>
<feature type="transmembrane region" description="Helical" evidence="2">
    <location>
        <begin position="404"/>
        <end position="423"/>
    </location>
</feature>
<accession>A0A7W2EN80</accession>
<feature type="transmembrane region" description="Helical" evidence="2">
    <location>
        <begin position="311"/>
        <end position="328"/>
    </location>
</feature>
<dbReference type="Proteomes" id="UP000534388">
    <property type="component" value="Unassembled WGS sequence"/>
</dbReference>
<organism evidence="3 4">
    <name type="scientific">Rugamonas brunnea</name>
    <dbReference type="NCBI Taxonomy" id="2758569"/>
    <lineage>
        <taxon>Bacteria</taxon>
        <taxon>Pseudomonadati</taxon>
        <taxon>Pseudomonadota</taxon>
        <taxon>Betaproteobacteria</taxon>
        <taxon>Burkholderiales</taxon>
        <taxon>Oxalobacteraceae</taxon>
        <taxon>Telluria group</taxon>
        <taxon>Rugamonas</taxon>
    </lineage>
</organism>
<evidence type="ECO:0000313" key="3">
    <source>
        <dbReference type="EMBL" id="MBA5635603.1"/>
    </source>
</evidence>
<reference evidence="3 4" key="1">
    <citation type="submission" date="2020-07" db="EMBL/GenBank/DDBJ databases">
        <title>Novel species isolated from subtropical streams in China.</title>
        <authorList>
            <person name="Lu H."/>
        </authorList>
    </citation>
    <scope>NUCLEOTIDE SEQUENCE [LARGE SCALE GENOMIC DNA]</scope>
    <source>
        <strain evidence="3 4">LX20W</strain>
    </source>
</reference>
<protein>
    <submittedName>
        <fullName evidence="3">HupE/UreJ family protein</fullName>
    </submittedName>
</protein>
<feature type="transmembrane region" description="Helical" evidence="2">
    <location>
        <begin position="337"/>
        <end position="359"/>
    </location>
</feature>